<evidence type="ECO:0000256" key="1">
    <source>
        <dbReference type="SAM" id="SignalP"/>
    </source>
</evidence>
<organism evidence="3 4">
    <name type="scientific">Haloferula chungangensis</name>
    <dbReference type="NCBI Taxonomy" id="1048331"/>
    <lineage>
        <taxon>Bacteria</taxon>
        <taxon>Pseudomonadati</taxon>
        <taxon>Verrucomicrobiota</taxon>
        <taxon>Verrucomicrobiia</taxon>
        <taxon>Verrucomicrobiales</taxon>
        <taxon>Verrucomicrobiaceae</taxon>
        <taxon>Haloferula</taxon>
    </lineage>
</organism>
<evidence type="ECO:0000313" key="4">
    <source>
        <dbReference type="Proteomes" id="UP001596472"/>
    </source>
</evidence>
<keyword evidence="1" id="KW-0732">Signal</keyword>
<dbReference type="RefSeq" id="WP_379707903.1">
    <property type="nucleotide sequence ID" value="NZ_JBHTBS010000001.1"/>
</dbReference>
<dbReference type="Proteomes" id="UP001596472">
    <property type="component" value="Unassembled WGS sequence"/>
</dbReference>
<feature type="signal peptide" evidence="1">
    <location>
        <begin position="1"/>
        <end position="18"/>
    </location>
</feature>
<gene>
    <name evidence="3" type="ORF">ACFQY0_00380</name>
</gene>
<evidence type="ECO:0000259" key="2">
    <source>
        <dbReference type="Pfam" id="PF06439"/>
    </source>
</evidence>
<accession>A0ABW2L217</accession>
<proteinExistence type="predicted"/>
<reference evidence="4" key="1">
    <citation type="journal article" date="2019" name="Int. J. Syst. Evol. Microbiol.">
        <title>The Global Catalogue of Microorganisms (GCM) 10K type strain sequencing project: providing services to taxonomists for standard genome sequencing and annotation.</title>
        <authorList>
            <consortium name="The Broad Institute Genomics Platform"/>
            <consortium name="The Broad Institute Genome Sequencing Center for Infectious Disease"/>
            <person name="Wu L."/>
            <person name="Ma J."/>
        </authorList>
    </citation>
    <scope>NUCLEOTIDE SEQUENCE [LARGE SCALE GENOMIC DNA]</scope>
    <source>
        <strain evidence="4">CGMCC 4.1467</strain>
    </source>
</reference>
<keyword evidence="4" id="KW-1185">Reference proteome</keyword>
<comment type="caution">
    <text evidence="3">The sequence shown here is derived from an EMBL/GenBank/DDBJ whole genome shotgun (WGS) entry which is preliminary data.</text>
</comment>
<feature type="domain" description="3-keto-alpha-glucoside-1,2-lyase/3-keto-2-hydroxy-glucal hydratase" evidence="2">
    <location>
        <begin position="22"/>
        <end position="215"/>
    </location>
</feature>
<dbReference type="InterPro" id="IPR010496">
    <property type="entry name" value="AL/BT2_dom"/>
</dbReference>
<sequence length="217" mass="24834">MKATLALLALALTLPAMAIEEGFTALFNGKDLSGWKKVNGNGQYKIEGDAIVGFGKDIKGNTFLRTEKTYKDFDFRFEMKFDDLSGNSGMMFRGLQKPGENGRVYGYQCEHDNRNERSWTAGLYDEARRGWLQPDRKDKEASAAFTKQGQKIFKPDDWNEIRIVCKGKQIQIWLNGEARVDFTDDNPEFTPQGFFALQVHGGKSCNVRWRNLRIREL</sequence>
<protein>
    <submittedName>
        <fullName evidence="3">DUF1080 domain-containing protein</fullName>
    </submittedName>
</protein>
<dbReference type="EMBL" id="JBHTBS010000001">
    <property type="protein sequence ID" value="MFC7335615.1"/>
    <property type="molecule type" value="Genomic_DNA"/>
</dbReference>
<name>A0ABW2L217_9BACT</name>
<dbReference type="Gene3D" id="2.60.120.560">
    <property type="entry name" value="Exo-inulinase, domain 1"/>
    <property type="match status" value="1"/>
</dbReference>
<dbReference type="Pfam" id="PF06439">
    <property type="entry name" value="3keto-disac_hyd"/>
    <property type="match status" value="1"/>
</dbReference>
<evidence type="ECO:0000313" key="3">
    <source>
        <dbReference type="EMBL" id="MFC7335615.1"/>
    </source>
</evidence>
<feature type="chain" id="PRO_5047422379" evidence="1">
    <location>
        <begin position="19"/>
        <end position="217"/>
    </location>
</feature>